<organism evidence="1">
    <name type="scientific">Tanacetum cinerariifolium</name>
    <name type="common">Dalmatian daisy</name>
    <name type="synonym">Chrysanthemum cinerariifolium</name>
    <dbReference type="NCBI Taxonomy" id="118510"/>
    <lineage>
        <taxon>Eukaryota</taxon>
        <taxon>Viridiplantae</taxon>
        <taxon>Streptophyta</taxon>
        <taxon>Embryophyta</taxon>
        <taxon>Tracheophyta</taxon>
        <taxon>Spermatophyta</taxon>
        <taxon>Magnoliopsida</taxon>
        <taxon>eudicotyledons</taxon>
        <taxon>Gunneridae</taxon>
        <taxon>Pentapetalae</taxon>
        <taxon>asterids</taxon>
        <taxon>campanulids</taxon>
        <taxon>Asterales</taxon>
        <taxon>Asteraceae</taxon>
        <taxon>Asteroideae</taxon>
        <taxon>Anthemideae</taxon>
        <taxon>Anthemidinae</taxon>
        <taxon>Tanacetum</taxon>
    </lineage>
</organism>
<protein>
    <submittedName>
        <fullName evidence="1">Putative reverse transcriptase domain-containing protein</fullName>
    </submittedName>
</protein>
<sequence length="74" mass="8558">MEKKTNEKRLEDIPLVKEFLEVFPEDLLGLPPIRQVEFQIDLIPGMALVAQAPYRLAPSEMHELSNQQQELADR</sequence>
<dbReference type="SUPFAM" id="SSF56672">
    <property type="entry name" value="DNA/RNA polymerases"/>
    <property type="match status" value="1"/>
</dbReference>
<reference evidence="1" key="1">
    <citation type="journal article" date="2019" name="Sci. Rep.">
        <title>Draft genome of Tanacetum cinerariifolium, the natural source of mosquito coil.</title>
        <authorList>
            <person name="Yamashiro T."/>
            <person name="Shiraishi A."/>
            <person name="Satake H."/>
            <person name="Nakayama K."/>
        </authorList>
    </citation>
    <scope>NUCLEOTIDE SEQUENCE</scope>
</reference>
<keyword evidence="1" id="KW-0808">Transferase</keyword>
<keyword evidence="1" id="KW-0548">Nucleotidyltransferase</keyword>
<keyword evidence="1" id="KW-0695">RNA-directed DNA polymerase</keyword>
<evidence type="ECO:0000313" key="1">
    <source>
        <dbReference type="EMBL" id="GFC93402.1"/>
    </source>
</evidence>
<gene>
    <name evidence="1" type="ORF">Tci_865372</name>
</gene>
<dbReference type="AlphaFoldDB" id="A0A699S7G1"/>
<dbReference type="EMBL" id="BKCJ011143056">
    <property type="protein sequence ID" value="GFC93402.1"/>
    <property type="molecule type" value="Genomic_DNA"/>
</dbReference>
<proteinExistence type="predicted"/>
<dbReference type="PANTHER" id="PTHR15503">
    <property type="entry name" value="LDOC1 RELATED"/>
    <property type="match status" value="1"/>
</dbReference>
<accession>A0A699S7G1</accession>
<dbReference type="PANTHER" id="PTHR15503:SF45">
    <property type="entry name" value="RNA-DIRECTED DNA POLYMERASE HOMOLOG"/>
    <property type="match status" value="1"/>
</dbReference>
<dbReference type="InterPro" id="IPR043502">
    <property type="entry name" value="DNA/RNA_pol_sf"/>
</dbReference>
<dbReference type="InterPro" id="IPR032567">
    <property type="entry name" value="RTL1-rel"/>
</dbReference>
<comment type="caution">
    <text evidence="1">The sequence shown here is derived from an EMBL/GenBank/DDBJ whole genome shotgun (WGS) entry which is preliminary data.</text>
</comment>
<feature type="non-terminal residue" evidence="1">
    <location>
        <position position="74"/>
    </location>
</feature>
<dbReference type="GO" id="GO:0003964">
    <property type="term" value="F:RNA-directed DNA polymerase activity"/>
    <property type="evidence" value="ECO:0007669"/>
    <property type="project" value="UniProtKB-KW"/>
</dbReference>
<name>A0A699S7G1_TANCI</name>